<dbReference type="Proteomes" id="UP000826775">
    <property type="component" value="Chromosome"/>
</dbReference>
<dbReference type="SUPFAM" id="SSF55021">
    <property type="entry name" value="ACT-like"/>
    <property type="match status" value="1"/>
</dbReference>
<dbReference type="InterPro" id="IPR027271">
    <property type="entry name" value="Acetolactate_synth/TF_NikR_C"/>
</dbReference>
<feature type="domain" description="Transcription factor NikR nickel binding C-terminal" evidence="9">
    <location>
        <begin position="65"/>
        <end position="139"/>
    </location>
</feature>
<feature type="binding site" evidence="7">
    <location>
        <position position="101"/>
    </location>
    <ligand>
        <name>Ni(2+)</name>
        <dbReference type="ChEBI" id="CHEBI:49786"/>
    </ligand>
</feature>
<dbReference type="InterPro" id="IPR014864">
    <property type="entry name" value="TF_NikR_Ni-bd_C"/>
</dbReference>
<accession>A0ABM7SB10</accession>
<dbReference type="NCBIfam" id="NF002815">
    <property type="entry name" value="PRK02967.1"/>
    <property type="match status" value="1"/>
</dbReference>
<keyword evidence="3 7" id="KW-0479">Metal-binding</keyword>
<evidence type="ECO:0000256" key="1">
    <source>
        <dbReference type="ARBA" id="ARBA00008478"/>
    </source>
</evidence>
<proteinExistence type="inferred from homology"/>
<organism evidence="10 11">
    <name type="scientific">Helicobacter gastrocanis</name>
    <dbReference type="NCBI Taxonomy" id="2849641"/>
    <lineage>
        <taxon>Bacteria</taxon>
        <taxon>Pseudomonadati</taxon>
        <taxon>Campylobacterota</taxon>
        <taxon>Epsilonproteobacteria</taxon>
        <taxon>Campylobacterales</taxon>
        <taxon>Helicobacteraceae</taxon>
        <taxon>Helicobacter</taxon>
    </lineage>
</organism>
<comment type="similarity">
    <text evidence="1 7">Belongs to the transcriptional regulatory CopG/NikR family.</text>
</comment>
<dbReference type="InterPro" id="IPR013321">
    <property type="entry name" value="Arc_rbn_hlx_hlx"/>
</dbReference>
<evidence type="ECO:0000313" key="11">
    <source>
        <dbReference type="Proteomes" id="UP000826775"/>
    </source>
</evidence>
<name>A0ABM7SB10_9HELI</name>
<dbReference type="SUPFAM" id="SSF47598">
    <property type="entry name" value="Ribbon-helix-helix"/>
    <property type="match status" value="1"/>
</dbReference>
<comment type="cofactor">
    <cofactor evidence="7">
        <name>Ni(2+)</name>
        <dbReference type="ChEBI" id="CHEBI:49786"/>
    </cofactor>
    <text evidence="7">Binds 1 nickel ion per subunit.</text>
</comment>
<dbReference type="InterPro" id="IPR050192">
    <property type="entry name" value="CopG/NikR_regulator"/>
</dbReference>
<dbReference type="InterPro" id="IPR010985">
    <property type="entry name" value="Ribbon_hlx_hlx"/>
</dbReference>
<dbReference type="NCBIfam" id="NF003381">
    <property type="entry name" value="PRK04460.1"/>
    <property type="match status" value="1"/>
</dbReference>
<keyword evidence="5 7" id="KW-0238">DNA-binding</keyword>
<gene>
    <name evidence="10" type="primary">nikR</name>
    <name evidence="10" type="ORF">NHP190003_10860</name>
</gene>
<evidence type="ECO:0000259" key="8">
    <source>
        <dbReference type="Pfam" id="PF01402"/>
    </source>
</evidence>
<comment type="function">
    <text evidence="7">Transcriptional regulator.</text>
</comment>
<feature type="binding site" evidence="7">
    <location>
        <position position="88"/>
    </location>
    <ligand>
        <name>Ni(2+)</name>
        <dbReference type="ChEBI" id="CHEBI:49786"/>
    </ligand>
</feature>
<evidence type="ECO:0000256" key="4">
    <source>
        <dbReference type="ARBA" id="ARBA00023015"/>
    </source>
</evidence>
<dbReference type="Gene3D" id="3.30.70.1150">
    <property type="entry name" value="ACT-like. Chain A, domain 2"/>
    <property type="match status" value="1"/>
</dbReference>
<reference evidence="10 11" key="1">
    <citation type="submission" date="2021-07" db="EMBL/GenBank/DDBJ databases">
        <title>Novel Helicobacter sp. Isolated from a dog.</title>
        <authorList>
            <person name="Rimbara E."/>
            <person name="Suzuki M."/>
        </authorList>
    </citation>
    <scope>NUCLEOTIDE SEQUENCE [LARGE SCALE GENOMIC DNA]</scope>
    <source>
        <strain evidence="11">NHP19-003</strain>
    </source>
</reference>
<evidence type="ECO:0000256" key="2">
    <source>
        <dbReference type="ARBA" id="ARBA00022596"/>
    </source>
</evidence>
<dbReference type="Gene3D" id="1.10.1220.10">
    <property type="entry name" value="Met repressor-like"/>
    <property type="match status" value="1"/>
</dbReference>
<evidence type="ECO:0000256" key="3">
    <source>
        <dbReference type="ARBA" id="ARBA00022723"/>
    </source>
</evidence>
<dbReference type="NCBIfam" id="NF002169">
    <property type="entry name" value="PRK01002.1"/>
    <property type="match status" value="1"/>
</dbReference>
<evidence type="ECO:0000256" key="7">
    <source>
        <dbReference type="HAMAP-Rule" id="MF_00476"/>
    </source>
</evidence>
<dbReference type="InterPro" id="IPR002145">
    <property type="entry name" value="CopG"/>
</dbReference>
<evidence type="ECO:0000259" key="9">
    <source>
        <dbReference type="Pfam" id="PF08753"/>
    </source>
</evidence>
<evidence type="ECO:0000256" key="6">
    <source>
        <dbReference type="ARBA" id="ARBA00023163"/>
    </source>
</evidence>
<feature type="domain" description="Ribbon-helix-helix protein CopG" evidence="8">
    <location>
        <begin position="10"/>
        <end position="48"/>
    </location>
</feature>
<keyword evidence="4 7" id="KW-0805">Transcription regulation</keyword>
<dbReference type="Pfam" id="PF08753">
    <property type="entry name" value="NikR_C"/>
    <property type="match status" value="1"/>
</dbReference>
<evidence type="ECO:0000256" key="5">
    <source>
        <dbReference type="ARBA" id="ARBA00023125"/>
    </source>
</evidence>
<keyword evidence="11" id="KW-1185">Reference proteome</keyword>
<dbReference type="HAMAP" id="MF_00476">
    <property type="entry name" value="NikR"/>
    <property type="match status" value="1"/>
</dbReference>
<dbReference type="CDD" id="cd22231">
    <property type="entry name" value="RHH_NikR_HicB-like"/>
    <property type="match status" value="1"/>
</dbReference>
<dbReference type="PANTHER" id="PTHR34719">
    <property type="entry name" value="NICKEL-RESPONSIVE REGULATOR"/>
    <property type="match status" value="1"/>
</dbReference>
<feature type="binding site" evidence="7">
    <location>
        <position position="99"/>
    </location>
    <ligand>
        <name>Ni(2+)</name>
        <dbReference type="ChEBI" id="CHEBI:49786"/>
    </ligand>
</feature>
<evidence type="ECO:0000313" key="10">
    <source>
        <dbReference type="EMBL" id="BCZ17804.1"/>
    </source>
</evidence>
<dbReference type="InterPro" id="IPR045865">
    <property type="entry name" value="ACT-like_dom_sf"/>
</dbReference>
<dbReference type="RefSeq" id="WP_221279099.1">
    <property type="nucleotide sequence ID" value="NZ_AP024814.1"/>
</dbReference>
<protein>
    <recommendedName>
        <fullName evidence="7">Putative nickel-responsive regulator</fullName>
    </recommendedName>
</protein>
<dbReference type="Pfam" id="PF01402">
    <property type="entry name" value="RHH_1"/>
    <property type="match status" value="1"/>
</dbReference>
<dbReference type="EMBL" id="AP024814">
    <property type="protein sequence ID" value="BCZ17804.1"/>
    <property type="molecule type" value="Genomic_DNA"/>
</dbReference>
<keyword evidence="6 7" id="KW-0804">Transcription</keyword>
<dbReference type="InterPro" id="IPR022988">
    <property type="entry name" value="Ni_resp_reg_NikR"/>
</dbReference>
<dbReference type="PANTHER" id="PTHR34719:SF2">
    <property type="entry name" value="NICKEL-RESPONSIVE REGULATOR"/>
    <property type="match status" value="1"/>
</dbReference>
<feature type="binding site" evidence="7">
    <location>
        <position position="107"/>
    </location>
    <ligand>
        <name>Ni(2+)</name>
        <dbReference type="ChEBI" id="CHEBI:49786"/>
    </ligand>
</feature>
<sequence>MENKEDAIIRFSVSLQQNLLDELDNRIIKNGYSSRSELVRDMIRERLVEDSWSRADAEDNCGLIVAVVVLIYDHHQRELNQRMIDIQHESHISILCTTHVHLNAHNCLETIILKGKPADIMHLHLEIGGLKGVKFSKLTKASSFESNT</sequence>
<dbReference type="NCBIfam" id="NF001884">
    <property type="entry name" value="PRK00630.1"/>
    <property type="match status" value="1"/>
</dbReference>
<keyword evidence="2 7" id="KW-0533">Nickel</keyword>